<dbReference type="GO" id="GO:0001669">
    <property type="term" value="C:acrosomal vesicle"/>
    <property type="evidence" value="ECO:0007669"/>
    <property type="project" value="TreeGrafter"/>
</dbReference>
<protein>
    <submittedName>
        <fullName evidence="3">Sperm acrosome associated 9 L homeolog</fullName>
    </submittedName>
</protein>
<reference evidence="3" key="1">
    <citation type="journal article" date="2002" name="Dev. Dyn.">
        <title>Genetic and genomic tools for Xenopus research: The NIH Xenopus initiative.</title>
        <authorList>
            <person name="Klein S.L."/>
            <person name="Strausberg R.L."/>
            <person name="Wagner L."/>
            <person name="Pontius J."/>
            <person name="Clifton S.W."/>
            <person name="Richardson P."/>
        </authorList>
    </citation>
    <scope>NUCLEOTIDE SEQUENCE</scope>
</reference>
<dbReference type="CTD" id="443749"/>
<reference evidence="3" key="2">
    <citation type="submission" date="2025-08" db="UniProtKB">
        <authorList>
            <consortium name="RefSeq"/>
        </authorList>
    </citation>
    <scope>IDENTIFICATION</scope>
</reference>
<evidence type="ECO:0000313" key="3">
    <source>
        <dbReference type="RefSeq" id="NP_001085324.2"/>
    </source>
</evidence>
<feature type="region of interest" description="Disordered" evidence="1">
    <location>
        <begin position="160"/>
        <end position="211"/>
    </location>
</feature>
<dbReference type="KEGG" id="xla:443749"/>
<evidence type="ECO:0000256" key="1">
    <source>
        <dbReference type="SAM" id="MobiDB-lite"/>
    </source>
</evidence>
<dbReference type="GO" id="GO:0097546">
    <property type="term" value="C:ciliary base"/>
    <property type="evidence" value="ECO:0007669"/>
    <property type="project" value="TreeGrafter"/>
</dbReference>
<proteinExistence type="predicted"/>
<dbReference type="OrthoDB" id="9999829at2759"/>
<dbReference type="Pfam" id="PF15120">
    <property type="entry name" value="SPACA9"/>
    <property type="match status" value="1"/>
</dbReference>
<dbReference type="GeneID" id="443749"/>
<dbReference type="PANTHER" id="PTHR32455">
    <property type="entry name" value="SPERM ACROSOME-ASSOCIATED PROTEIN 9"/>
    <property type="match status" value="1"/>
</dbReference>
<dbReference type="AlphaFoldDB" id="A0A8J0PW71"/>
<accession>A0A8J0PW71</accession>
<dbReference type="Xenbase" id="XB-GENE-1012286">
    <property type="gene designation" value="spaca9.L"/>
</dbReference>
<dbReference type="AGR" id="Xenbase:XB-GENE-1012286"/>
<dbReference type="InterPro" id="IPR027818">
    <property type="entry name" value="SPACA9"/>
</dbReference>
<dbReference type="RefSeq" id="NP_001085324.2">
    <property type="nucleotide sequence ID" value="NM_001091855.1"/>
</dbReference>
<evidence type="ECO:0000313" key="2">
    <source>
        <dbReference type="Proteomes" id="UP000186698"/>
    </source>
</evidence>
<dbReference type="Proteomes" id="UP000186698">
    <property type="component" value="Chromosome 8L"/>
</dbReference>
<feature type="compositionally biased region" description="Basic and acidic residues" evidence="1">
    <location>
        <begin position="174"/>
        <end position="189"/>
    </location>
</feature>
<sequence length="225" mass="25400">MDSRMNEAKQALKILQQRYKLFQQQQVTFTTALERCRESALDRIHPVRTLAQVRKYLDVSCNNSTDRRVLTLFLDICSDLVDMCTKLHELQPENAAATALLHACVDLLSPSNDLSGLRAKYPHDVINHLSCDEARNFYGGVISLIPIVLDKLKEAAAELDKPGPQTHRPGSGQKHLEHNETKAANDKEATGVQTVVRQQTRATKKKSYMESLKPAWRPTGRFYTS</sequence>
<evidence type="ECO:0000313" key="4">
    <source>
        <dbReference type="Xenbase" id="XB-GENE-1012286"/>
    </source>
</evidence>
<dbReference type="GO" id="GO:0036126">
    <property type="term" value="C:sperm flagellum"/>
    <property type="evidence" value="ECO:0007669"/>
    <property type="project" value="TreeGrafter"/>
</dbReference>
<organism evidence="2 3">
    <name type="scientific">Xenopus laevis</name>
    <name type="common">African clawed frog</name>
    <dbReference type="NCBI Taxonomy" id="8355"/>
    <lineage>
        <taxon>Eukaryota</taxon>
        <taxon>Metazoa</taxon>
        <taxon>Chordata</taxon>
        <taxon>Craniata</taxon>
        <taxon>Vertebrata</taxon>
        <taxon>Euteleostomi</taxon>
        <taxon>Amphibia</taxon>
        <taxon>Batrachia</taxon>
        <taxon>Anura</taxon>
        <taxon>Pipoidea</taxon>
        <taxon>Pipidae</taxon>
        <taxon>Xenopodinae</taxon>
        <taxon>Xenopus</taxon>
        <taxon>Xenopus</taxon>
    </lineage>
</organism>
<feature type="compositionally biased region" description="Polar residues" evidence="1">
    <location>
        <begin position="191"/>
        <end position="201"/>
    </location>
</feature>
<gene>
    <name evidence="3 4" type="primary">spaca9.L</name>
    <name evidence="3" type="synonym">c9orf9</name>
    <name evidence="3" type="synonym">c9orf9.L</name>
</gene>
<dbReference type="PANTHER" id="PTHR32455:SF1">
    <property type="entry name" value="SPERM ACROSOME-ASSOCIATED PROTEIN 9"/>
    <property type="match status" value="1"/>
</dbReference>
<keyword evidence="2" id="KW-1185">Reference proteome</keyword>
<name>A0A8J0PW71_XENLA</name>